<organism evidence="7 8">
    <name type="scientific">Cellulophaga algicola (strain DSM 14237 / IC166 / ACAM 630)</name>
    <dbReference type="NCBI Taxonomy" id="688270"/>
    <lineage>
        <taxon>Bacteria</taxon>
        <taxon>Pseudomonadati</taxon>
        <taxon>Bacteroidota</taxon>
        <taxon>Flavobacteriia</taxon>
        <taxon>Flavobacteriales</taxon>
        <taxon>Flavobacteriaceae</taxon>
        <taxon>Cellulophaga</taxon>
    </lineage>
</organism>
<name>E6XCU4_CELAD</name>
<dbReference type="GO" id="GO:0005886">
    <property type="term" value="C:plasma membrane"/>
    <property type="evidence" value="ECO:0007669"/>
    <property type="project" value="InterPro"/>
</dbReference>
<dbReference type="Proteomes" id="UP000008634">
    <property type="component" value="Chromosome"/>
</dbReference>
<evidence type="ECO:0000256" key="2">
    <source>
        <dbReference type="ARBA" id="ARBA00022692"/>
    </source>
</evidence>
<evidence type="ECO:0000259" key="6">
    <source>
        <dbReference type="Pfam" id="PF06305"/>
    </source>
</evidence>
<dbReference type="AlphaFoldDB" id="E6XCU4"/>
<keyword evidence="4 5" id="KW-0472">Membrane</keyword>
<accession>E6XCU4</accession>
<dbReference type="PANTHER" id="PTHR41335:SF1">
    <property type="entry name" value="MEMBRANE PROTEIN"/>
    <property type="match status" value="1"/>
</dbReference>
<evidence type="ECO:0000256" key="3">
    <source>
        <dbReference type="ARBA" id="ARBA00022989"/>
    </source>
</evidence>
<dbReference type="RefSeq" id="WP_013551554.1">
    <property type="nucleotide sequence ID" value="NC_014934.1"/>
</dbReference>
<dbReference type="HOGENOM" id="CLU_198981_0_0_10"/>
<keyword evidence="3 5" id="KW-1133">Transmembrane helix</keyword>
<evidence type="ECO:0000256" key="1">
    <source>
        <dbReference type="ARBA" id="ARBA00022475"/>
    </source>
</evidence>
<evidence type="ECO:0000256" key="5">
    <source>
        <dbReference type="SAM" id="Phobius"/>
    </source>
</evidence>
<dbReference type="PANTHER" id="PTHR41335">
    <property type="entry name" value="MEMBRANE PROTEIN-RELATED"/>
    <property type="match status" value="1"/>
</dbReference>
<dbReference type="InterPro" id="IPR010445">
    <property type="entry name" value="LapA_dom"/>
</dbReference>
<dbReference type="eggNOG" id="COG5416">
    <property type="taxonomic scope" value="Bacteria"/>
</dbReference>
<gene>
    <name evidence="7" type="ordered locus">Celal_2804</name>
</gene>
<evidence type="ECO:0000256" key="4">
    <source>
        <dbReference type="ARBA" id="ARBA00023136"/>
    </source>
</evidence>
<evidence type="ECO:0000313" key="8">
    <source>
        <dbReference type="Proteomes" id="UP000008634"/>
    </source>
</evidence>
<dbReference type="OrthoDB" id="1454355at2"/>
<dbReference type="EMBL" id="CP002453">
    <property type="protein sequence ID" value="ADV50085.1"/>
    <property type="molecule type" value="Genomic_DNA"/>
</dbReference>
<dbReference type="STRING" id="688270.Celal_2804"/>
<keyword evidence="1" id="KW-1003">Cell membrane</keyword>
<keyword evidence="2 5" id="KW-0812">Transmembrane</keyword>
<dbReference type="KEGG" id="cao:Celal_2804"/>
<evidence type="ECO:0000313" key="7">
    <source>
        <dbReference type="EMBL" id="ADV50085.1"/>
    </source>
</evidence>
<dbReference type="Pfam" id="PF06305">
    <property type="entry name" value="LapA_dom"/>
    <property type="match status" value="1"/>
</dbReference>
<feature type="transmembrane region" description="Helical" evidence="5">
    <location>
        <begin position="39"/>
        <end position="59"/>
    </location>
</feature>
<proteinExistence type="predicted"/>
<keyword evidence="8" id="KW-1185">Reference proteome</keyword>
<feature type="domain" description="Lipopolysaccharide assembly protein A" evidence="6">
    <location>
        <begin position="21"/>
        <end position="60"/>
    </location>
</feature>
<reference evidence="7 8" key="1">
    <citation type="journal article" date="2010" name="Stand. Genomic Sci.">
        <title>Complete genome sequence of Cellulophaga algicola type strain (IC166).</title>
        <authorList>
            <person name="Abt B."/>
            <person name="Lu M."/>
            <person name="Misra M."/>
            <person name="Han C."/>
            <person name="Nolan M."/>
            <person name="Lucas S."/>
            <person name="Hammon N."/>
            <person name="Deshpande S."/>
            <person name="Cheng J.F."/>
            <person name="Tapia R."/>
            <person name="Goodwin L."/>
            <person name="Pitluck S."/>
            <person name="Liolios K."/>
            <person name="Pagani I."/>
            <person name="Ivanova N."/>
            <person name="Mavromatis K."/>
            <person name="Ovchinikova G."/>
            <person name="Pati A."/>
            <person name="Chen A."/>
            <person name="Palaniappan K."/>
            <person name="Land M."/>
            <person name="Hauser L."/>
            <person name="Chang Y.J."/>
            <person name="Jeffries C.D."/>
            <person name="Detter J.C."/>
            <person name="Brambilla E."/>
            <person name="Rohde M."/>
            <person name="Tindall B.J."/>
            <person name="Goker M."/>
            <person name="Woyke T."/>
            <person name="Bristow J."/>
            <person name="Eisen J.A."/>
            <person name="Markowitz V."/>
            <person name="Hugenholtz P."/>
            <person name="Kyrpides N.C."/>
            <person name="Klenk H.P."/>
            <person name="Lapidus A."/>
        </authorList>
    </citation>
    <scope>NUCLEOTIDE SEQUENCE [LARGE SCALE GENOMIC DNA]</scope>
    <source>
        <strain evidence="8">DSM 14237 / IC166 / ACAM 630</strain>
    </source>
</reference>
<sequence>MKTKTIIAIVMAILITIFSLQNAEMTDIKFLFWKLSLSRVLIILGSFAFGIVVGLLISLKKNRLPK</sequence>
<protein>
    <recommendedName>
        <fullName evidence="6">Lipopolysaccharide assembly protein A domain-containing protein</fullName>
    </recommendedName>
</protein>